<feature type="domain" description="RecF/RecN/SMC N-terminal" evidence="11">
    <location>
        <begin position="1"/>
        <end position="504"/>
    </location>
</feature>
<dbReference type="GO" id="GO:0043590">
    <property type="term" value="C:bacterial nucleoid"/>
    <property type="evidence" value="ECO:0007669"/>
    <property type="project" value="TreeGrafter"/>
</dbReference>
<evidence type="ECO:0000313" key="13">
    <source>
        <dbReference type="Proteomes" id="UP000255423"/>
    </source>
</evidence>
<keyword evidence="4" id="KW-0547">Nucleotide-binding</keyword>
<dbReference type="FunFam" id="3.40.50.300:FF:000319">
    <property type="entry name" value="DNA repair protein RecN"/>
    <property type="match status" value="1"/>
</dbReference>
<feature type="coiled-coil region" evidence="10">
    <location>
        <begin position="180"/>
        <end position="223"/>
    </location>
</feature>
<keyword evidence="6" id="KW-0067">ATP-binding</keyword>
<comment type="function">
    <text evidence="1 9">May be involved in recombinational repair of damaged DNA.</text>
</comment>
<name>A0A380RX34_FIBSU</name>
<dbReference type="AlphaFoldDB" id="A0A380RX34"/>
<dbReference type="Proteomes" id="UP000255423">
    <property type="component" value="Unassembled WGS sequence"/>
</dbReference>
<dbReference type="InterPro" id="IPR027417">
    <property type="entry name" value="P-loop_NTPase"/>
</dbReference>
<dbReference type="GO" id="GO:0006281">
    <property type="term" value="P:DNA repair"/>
    <property type="evidence" value="ECO:0007669"/>
    <property type="project" value="UniProtKB-KW"/>
</dbReference>
<dbReference type="EMBL" id="UHJL01000001">
    <property type="protein sequence ID" value="SUQ19974.1"/>
    <property type="molecule type" value="Genomic_DNA"/>
</dbReference>
<dbReference type="GO" id="GO:0005524">
    <property type="term" value="F:ATP binding"/>
    <property type="evidence" value="ECO:0007669"/>
    <property type="project" value="UniProtKB-KW"/>
</dbReference>
<dbReference type="PIRSF" id="PIRSF003128">
    <property type="entry name" value="RecN"/>
    <property type="match status" value="1"/>
</dbReference>
<keyword evidence="7 9" id="KW-0234">DNA repair</keyword>
<proteinExistence type="inferred from homology"/>
<evidence type="ECO:0000259" key="11">
    <source>
        <dbReference type="Pfam" id="PF02463"/>
    </source>
</evidence>
<dbReference type="NCBIfam" id="TIGR00634">
    <property type="entry name" value="recN"/>
    <property type="match status" value="1"/>
</dbReference>
<evidence type="ECO:0000256" key="4">
    <source>
        <dbReference type="ARBA" id="ARBA00022741"/>
    </source>
</evidence>
<dbReference type="Gene3D" id="3.40.50.300">
    <property type="entry name" value="P-loop containing nucleotide triphosphate hydrolases"/>
    <property type="match status" value="2"/>
</dbReference>
<evidence type="ECO:0000256" key="9">
    <source>
        <dbReference type="PIRNR" id="PIRNR003128"/>
    </source>
</evidence>
<keyword evidence="10" id="KW-0175">Coiled coil</keyword>
<accession>A0A380RX34</accession>
<dbReference type="OMA" id="QVICVTH"/>
<dbReference type="CDD" id="cd03241">
    <property type="entry name" value="ABC_RecN"/>
    <property type="match status" value="2"/>
</dbReference>
<evidence type="ECO:0000256" key="6">
    <source>
        <dbReference type="ARBA" id="ARBA00022840"/>
    </source>
</evidence>
<dbReference type="SUPFAM" id="SSF52540">
    <property type="entry name" value="P-loop containing nucleoside triphosphate hydrolases"/>
    <property type="match status" value="1"/>
</dbReference>
<dbReference type="InterPro" id="IPR004604">
    <property type="entry name" value="DNA_recomb/repair_RecN"/>
</dbReference>
<evidence type="ECO:0000256" key="3">
    <source>
        <dbReference type="ARBA" id="ARBA00021315"/>
    </source>
</evidence>
<evidence type="ECO:0000313" key="12">
    <source>
        <dbReference type="EMBL" id="SUQ19974.1"/>
    </source>
</evidence>
<organism evidence="12 13">
    <name type="scientific">Fibrobacter succinogenes</name>
    <name type="common">Bacteroides succinogenes</name>
    <dbReference type="NCBI Taxonomy" id="833"/>
    <lineage>
        <taxon>Bacteria</taxon>
        <taxon>Pseudomonadati</taxon>
        <taxon>Fibrobacterota</taxon>
        <taxon>Fibrobacteria</taxon>
        <taxon>Fibrobacterales</taxon>
        <taxon>Fibrobacteraceae</taxon>
        <taxon>Fibrobacter</taxon>
    </lineage>
</organism>
<sequence length="549" mass="61036">MLKQLTINSFTLIAEASVPFHEGFTAITGETGAGKSVLMKALRMVCGDKSQASMVRTGEEKAVIEGTFDISNEPEVKQILAKLELDDDDELIIRREILENGKGRARVNGSVVSLSDLQELGESLIQMHGQSEQLLLRDIRTHAKMLDEYAGNNELLINYSKSYNAWNNVLAEIQKTEAHAKDLAQQKDFLKFQYDELSKAALRDGEEEELEEKVNVASKSEAEHNLLNEIQGLIGCDNGILEQVQNLQYKLRSLAQKIPHYEEDLNALVEVADPFEGICKDLQRLRPSKSMSPVEIDRANSRIATIQKLKRKYRTDVAGLIALTEQRKQELDSLENLDADLDELKRKADAHKAETYRLAASLTEKRKEAAQRFDSAVQEILHSLGMPKAKFFTSITEQDPTPNGADRIEFLLAPNPGEGEKSLQKAVSGGELSRVLLAIKSVMAELDKVPLLIFDEVDSGISGETGNSIGEALRNLGKHHQVLTITHLHQVASRAQNQLAVSKKEVDGRTFTSIIDLDKNGRIEEIARMLGGTSETVRTHAKQLLENNL</sequence>
<dbReference type="InterPro" id="IPR003395">
    <property type="entry name" value="RecF/RecN/SMC_N"/>
</dbReference>
<evidence type="ECO:0000256" key="1">
    <source>
        <dbReference type="ARBA" id="ARBA00003618"/>
    </source>
</evidence>
<protein>
    <recommendedName>
        <fullName evidence="3 9">DNA repair protein RecN</fullName>
    </recommendedName>
    <alternativeName>
        <fullName evidence="8 9">Recombination protein N</fullName>
    </alternativeName>
</protein>
<keyword evidence="5 9" id="KW-0227">DNA damage</keyword>
<evidence type="ECO:0000256" key="5">
    <source>
        <dbReference type="ARBA" id="ARBA00022763"/>
    </source>
</evidence>
<evidence type="ECO:0000256" key="7">
    <source>
        <dbReference type="ARBA" id="ARBA00023204"/>
    </source>
</evidence>
<gene>
    <name evidence="12" type="ORF">SAMN05661053_1222</name>
</gene>
<dbReference type="GO" id="GO:0006310">
    <property type="term" value="P:DNA recombination"/>
    <property type="evidence" value="ECO:0007669"/>
    <property type="project" value="InterPro"/>
</dbReference>
<evidence type="ECO:0000256" key="8">
    <source>
        <dbReference type="ARBA" id="ARBA00033408"/>
    </source>
</evidence>
<dbReference type="PANTHER" id="PTHR11059">
    <property type="entry name" value="DNA REPAIR PROTEIN RECN"/>
    <property type="match status" value="1"/>
</dbReference>
<comment type="similarity">
    <text evidence="2 9">Belongs to the RecN family.</text>
</comment>
<dbReference type="PANTHER" id="PTHR11059:SF0">
    <property type="entry name" value="DNA REPAIR PROTEIN RECN"/>
    <property type="match status" value="1"/>
</dbReference>
<reference evidence="12 13" key="1">
    <citation type="submission" date="2017-08" db="EMBL/GenBank/DDBJ databases">
        <authorList>
            <person name="de Groot N.N."/>
        </authorList>
    </citation>
    <scope>NUCLEOTIDE SEQUENCE [LARGE SCALE GENOMIC DNA]</scope>
    <source>
        <strain evidence="12 13">HM2</strain>
    </source>
</reference>
<dbReference type="GO" id="GO:0009432">
    <property type="term" value="P:SOS response"/>
    <property type="evidence" value="ECO:0007669"/>
    <property type="project" value="TreeGrafter"/>
</dbReference>
<evidence type="ECO:0000256" key="10">
    <source>
        <dbReference type="SAM" id="Coils"/>
    </source>
</evidence>
<dbReference type="RefSeq" id="WP_014546956.1">
    <property type="nucleotide sequence ID" value="NZ_UHJL01000001.1"/>
</dbReference>
<evidence type="ECO:0000256" key="2">
    <source>
        <dbReference type="ARBA" id="ARBA00009441"/>
    </source>
</evidence>
<dbReference type="Pfam" id="PF02463">
    <property type="entry name" value="SMC_N"/>
    <property type="match status" value="1"/>
</dbReference>
<feature type="coiled-coil region" evidence="10">
    <location>
        <begin position="320"/>
        <end position="379"/>
    </location>
</feature>